<proteinExistence type="predicted"/>
<evidence type="ECO:0000256" key="1">
    <source>
        <dbReference type="SAM" id="Phobius"/>
    </source>
</evidence>
<sequence>MSPLSRVAWLWLLVPSLALLAGAWLHASRVATPAPGSLLAPFMLALILVVPWLALRRRRIAIEGRELVVAAAFHTRRVALDALDLVQARIVDLAEHTGYRPMLGLNRFGLPTYRAGHYLLRNRKRAFCLLTATDRVLVLPQRDGRVLLLSPERPRELLDRLRELASPPPHR</sequence>
<evidence type="ECO:0000313" key="2">
    <source>
        <dbReference type="EMBL" id="MDH7454692.1"/>
    </source>
</evidence>
<reference evidence="2" key="1">
    <citation type="journal article" date="2007" name="Int. J. Syst. Evol. Microbiol.">
        <title>Luteimonas composti sp. nov., a moderately thermophilic bacterium isolated from food waste.</title>
        <authorList>
            <person name="Young C.C."/>
            <person name="Kampfer P."/>
            <person name="Chen W.M."/>
            <person name="Yen W.S."/>
            <person name="Arun A.B."/>
            <person name="Lai W.A."/>
            <person name="Shen F.T."/>
            <person name="Rekha P.D."/>
            <person name="Lin K.Y."/>
            <person name="Chou J.H."/>
        </authorList>
    </citation>
    <scope>NUCLEOTIDE SEQUENCE</scope>
    <source>
        <strain evidence="2">CC-YY355</strain>
    </source>
</reference>
<reference evidence="2" key="2">
    <citation type="submission" date="2023-04" db="EMBL/GenBank/DDBJ databases">
        <authorList>
            <person name="Sun J.-Q."/>
        </authorList>
    </citation>
    <scope>NUCLEOTIDE SEQUENCE</scope>
    <source>
        <strain evidence="2">CC-YY355</strain>
    </source>
</reference>
<keyword evidence="1" id="KW-0472">Membrane</keyword>
<feature type="transmembrane region" description="Helical" evidence="1">
    <location>
        <begin position="37"/>
        <end position="55"/>
    </location>
</feature>
<evidence type="ECO:0008006" key="4">
    <source>
        <dbReference type="Google" id="ProtNLM"/>
    </source>
</evidence>
<accession>A0ABT6MVR8</accession>
<keyword evidence="1" id="KW-0812">Transmembrane</keyword>
<name>A0ABT6MVR8_9GAMM</name>
<keyword evidence="1" id="KW-1133">Transmembrane helix</keyword>
<dbReference type="Proteomes" id="UP001160550">
    <property type="component" value="Unassembled WGS sequence"/>
</dbReference>
<protein>
    <recommendedName>
        <fullName evidence="4">Bacterial Pleckstrin homology domain-containing protein</fullName>
    </recommendedName>
</protein>
<evidence type="ECO:0000313" key="3">
    <source>
        <dbReference type="Proteomes" id="UP001160550"/>
    </source>
</evidence>
<gene>
    <name evidence="2" type="ORF">QF205_16705</name>
</gene>
<comment type="caution">
    <text evidence="2">The sequence shown here is derived from an EMBL/GenBank/DDBJ whole genome shotgun (WGS) entry which is preliminary data.</text>
</comment>
<dbReference type="RefSeq" id="WP_280943920.1">
    <property type="nucleotide sequence ID" value="NZ_JARYGX010000032.1"/>
</dbReference>
<keyword evidence="3" id="KW-1185">Reference proteome</keyword>
<organism evidence="2 3">
    <name type="scientific">Luteimonas composti</name>
    <dbReference type="NCBI Taxonomy" id="398257"/>
    <lineage>
        <taxon>Bacteria</taxon>
        <taxon>Pseudomonadati</taxon>
        <taxon>Pseudomonadota</taxon>
        <taxon>Gammaproteobacteria</taxon>
        <taxon>Lysobacterales</taxon>
        <taxon>Lysobacteraceae</taxon>
        <taxon>Luteimonas</taxon>
    </lineage>
</organism>
<dbReference type="EMBL" id="JARYGX010000032">
    <property type="protein sequence ID" value="MDH7454692.1"/>
    <property type="molecule type" value="Genomic_DNA"/>
</dbReference>